<dbReference type="eggNOG" id="COG0084">
    <property type="taxonomic scope" value="Bacteria"/>
</dbReference>
<proteinExistence type="predicted"/>
<gene>
    <name evidence="1" type="ordered locus">Corgl_0356</name>
</gene>
<dbReference type="Gene3D" id="3.20.20.140">
    <property type="entry name" value="Metal-dependent hydrolases"/>
    <property type="match status" value="1"/>
</dbReference>
<protein>
    <submittedName>
        <fullName evidence="1">TatD-related deoxyribonuclease</fullName>
    </submittedName>
</protein>
<reference evidence="2" key="1">
    <citation type="journal article" date="2013" name="Stand. Genomic Sci.">
        <title>Complete genome sequence of Coriobacterium glomerans type strain (PW2(T)) from the midgut of Pyrrhocoris apterus L. (red soldier bug).</title>
        <authorList>
            <person name="Stackebrandt E."/>
            <person name="Zeytun A."/>
            <person name="Lapidus A."/>
            <person name="Nolan M."/>
            <person name="Lucas S."/>
            <person name="Hammon N."/>
            <person name="Deshpande S."/>
            <person name="Cheng J.F."/>
            <person name="Tapia R."/>
            <person name="Goodwin L.A."/>
            <person name="Pitluck S."/>
            <person name="Liolios K."/>
            <person name="Pagani I."/>
            <person name="Ivanova N."/>
            <person name="Mavromatis K."/>
            <person name="Mikhailova N."/>
            <person name="Huntemann M."/>
            <person name="Pati A."/>
            <person name="Chen A."/>
            <person name="Palaniappan K."/>
            <person name="Chang Y.J."/>
            <person name="Land M."/>
            <person name="Hauser L."/>
            <person name="Rohde M."/>
            <person name="Pukall R."/>
            <person name="Goker M."/>
            <person name="Detter J.C."/>
            <person name="Woyke T."/>
            <person name="Bristow J."/>
            <person name="Eisen J.A."/>
            <person name="Markowitz V."/>
            <person name="Hugenholtz P."/>
            <person name="Kyrpides N.C."/>
            <person name="Klenk H.P."/>
        </authorList>
    </citation>
    <scope>NUCLEOTIDE SEQUENCE</scope>
    <source>
        <strain evidence="2">ATCC 49209 / DSM 20642 / JCM 10262 / PW2</strain>
    </source>
</reference>
<organism evidence="1 2">
    <name type="scientific">Coriobacterium glomerans (strain ATCC 49209 / DSM 20642 / JCM 10262 / PW2)</name>
    <dbReference type="NCBI Taxonomy" id="700015"/>
    <lineage>
        <taxon>Bacteria</taxon>
        <taxon>Bacillati</taxon>
        <taxon>Actinomycetota</taxon>
        <taxon>Coriobacteriia</taxon>
        <taxon>Coriobacteriales</taxon>
        <taxon>Coriobacteriaceae</taxon>
        <taxon>Coriobacterium</taxon>
    </lineage>
</organism>
<dbReference type="PANTHER" id="PTHR46124:SF2">
    <property type="entry name" value="D-AMINOACYL-TRNA DEACYLASE"/>
    <property type="match status" value="1"/>
</dbReference>
<dbReference type="Pfam" id="PF01026">
    <property type="entry name" value="TatD_DNase"/>
    <property type="match status" value="1"/>
</dbReference>
<dbReference type="KEGG" id="cgo:Corgl_0356"/>
<dbReference type="EMBL" id="CP002628">
    <property type="protein sequence ID" value="AEB06475.1"/>
    <property type="molecule type" value="Genomic_DNA"/>
</dbReference>
<name>F2NA81_CORGP</name>
<evidence type="ECO:0000313" key="1">
    <source>
        <dbReference type="EMBL" id="AEB06475.1"/>
    </source>
</evidence>
<dbReference type="GO" id="GO:0005829">
    <property type="term" value="C:cytosol"/>
    <property type="evidence" value="ECO:0007669"/>
    <property type="project" value="TreeGrafter"/>
</dbReference>
<sequence length="352" mass="37817">MTLLDDMGTIEGSERSELDEEALRARLRPVFARRHREHVAPAALAPLADTHTHLLGVAGGDAAAALTRAALAGVRLLVTLLDPVCDKVDPGEFRTRLDEWIAVSAALLRGPGSPRDASADPSGIVAASTLGEPAQLFDRVGYLIGVHPYGAAGVSDAVMREMRAELADPRCLGVGEIGLDYHLDDASSAPRSVQLAAFAGQLELARNERVPVELHLRHEAGDERRRSHEDALRVLFEVGVPEPGCVVHCFTEDRTTMERFLEAGCLIAFGGAATFKRNGEIRDAFAACPLSRILFETDAPYLAPEPVRGIPCEPAMIAFTADALARDRAERTGEDPHAIARAAWSNAVRLFG</sequence>
<dbReference type="STRING" id="700015.Corgl_0356"/>
<dbReference type="AlphaFoldDB" id="F2NA81"/>
<dbReference type="HOGENOM" id="CLU_031506_4_3_11"/>
<accession>F2NA81</accession>
<keyword evidence="2" id="KW-1185">Reference proteome</keyword>
<dbReference type="CDD" id="cd01310">
    <property type="entry name" value="TatD_DNAse"/>
    <property type="match status" value="1"/>
</dbReference>
<dbReference type="RefSeq" id="WP_013708218.1">
    <property type="nucleotide sequence ID" value="NC_015389.1"/>
</dbReference>
<dbReference type="Proteomes" id="UP000006851">
    <property type="component" value="Chromosome"/>
</dbReference>
<evidence type="ECO:0000313" key="2">
    <source>
        <dbReference type="Proteomes" id="UP000006851"/>
    </source>
</evidence>
<dbReference type="SUPFAM" id="SSF51556">
    <property type="entry name" value="Metallo-dependent hydrolases"/>
    <property type="match status" value="1"/>
</dbReference>
<dbReference type="InterPro" id="IPR001130">
    <property type="entry name" value="TatD-like"/>
</dbReference>
<dbReference type="InterPro" id="IPR032466">
    <property type="entry name" value="Metal_Hydrolase"/>
</dbReference>
<dbReference type="PANTHER" id="PTHR46124">
    <property type="entry name" value="D-AMINOACYL-TRNA DEACYLASE"/>
    <property type="match status" value="1"/>
</dbReference>
<dbReference type="GO" id="GO:0016788">
    <property type="term" value="F:hydrolase activity, acting on ester bonds"/>
    <property type="evidence" value="ECO:0007669"/>
    <property type="project" value="InterPro"/>
</dbReference>